<proteinExistence type="predicted"/>
<name>A0AAE0ZVF4_9GAST</name>
<dbReference type="AlphaFoldDB" id="A0AAE0ZVF4"/>
<dbReference type="EMBL" id="JAWDGP010003273">
    <property type="protein sequence ID" value="KAK3775791.1"/>
    <property type="molecule type" value="Genomic_DNA"/>
</dbReference>
<gene>
    <name evidence="1" type="ORF">RRG08_047979</name>
</gene>
<comment type="caution">
    <text evidence="1">The sequence shown here is derived from an EMBL/GenBank/DDBJ whole genome shotgun (WGS) entry which is preliminary data.</text>
</comment>
<keyword evidence="2" id="KW-1185">Reference proteome</keyword>
<dbReference type="Proteomes" id="UP001283361">
    <property type="component" value="Unassembled WGS sequence"/>
</dbReference>
<protein>
    <submittedName>
        <fullName evidence="1">Uncharacterized protein</fullName>
    </submittedName>
</protein>
<reference evidence="1" key="1">
    <citation type="journal article" date="2023" name="G3 (Bethesda)">
        <title>A reference genome for the long-term kleptoplast-retaining sea slug Elysia crispata morphotype clarki.</title>
        <authorList>
            <person name="Eastman K.E."/>
            <person name="Pendleton A.L."/>
            <person name="Shaikh M.A."/>
            <person name="Suttiyut T."/>
            <person name="Ogas R."/>
            <person name="Tomko P."/>
            <person name="Gavelis G."/>
            <person name="Widhalm J.R."/>
            <person name="Wisecaver J.H."/>
        </authorList>
    </citation>
    <scope>NUCLEOTIDE SEQUENCE</scope>
    <source>
        <strain evidence="1">ECLA1</strain>
    </source>
</reference>
<sequence>MTFDVTPCDLFYKLTKKSRSQRIMRIFSGCRSKPESWFFLSSKGILLLLQDSPNRDLISFLSGNNIFIGN</sequence>
<organism evidence="1 2">
    <name type="scientific">Elysia crispata</name>
    <name type="common">lettuce slug</name>
    <dbReference type="NCBI Taxonomy" id="231223"/>
    <lineage>
        <taxon>Eukaryota</taxon>
        <taxon>Metazoa</taxon>
        <taxon>Spiralia</taxon>
        <taxon>Lophotrochozoa</taxon>
        <taxon>Mollusca</taxon>
        <taxon>Gastropoda</taxon>
        <taxon>Heterobranchia</taxon>
        <taxon>Euthyneura</taxon>
        <taxon>Panpulmonata</taxon>
        <taxon>Sacoglossa</taxon>
        <taxon>Placobranchoidea</taxon>
        <taxon>Plakobranchidae</taxon>
        <taxon>Elysia</taxon>
    </lineage>
</organism>
<evidence type="ECO:0000313" key="2">
    <source>
        <dbReference type="Proteomes" id="UP001283361"/>
    </source>
</evidence>
<evidence type="ECO:0000313" key="1">
    <source>
        <dbReference type="EMBL" id="KAK3775791.1"/>
    </source>
</evidence>
<accession>A0AAE0ZVF4</accession>